<reference evidence="2" key="1">
    <citation type="submission" date="2022-11" db="EMBL/GenBank/DDBJ databases">
        <authorList>
            <person name="Petersen C."/>
        </authorList>
    </citation>
    <scope>NUCLEOTIDE SEQUENCE</scope>
    <source>
        <strain evidence="2">IBT 26290</strain>
    </source>
</reference>
<feature type="compositionally biased region" description="Basic and acidic residues" evidence="1">
    <location>
        <begin position="144"/>
        <end position="158"/>
    </location>
</feature>
<organism evidence="2 3">
    <name type="scientific">Penicillium canariense</name>
    <dbReference type="NCBI Taxonomy" id="189055"/>
    <lineage>
        <taxon>Eukaryota</taxon>
        <taxon>Fungi</taxon>
        <taxon>Dikarya</taxon>
        <taxon>Ascomycota</taxon>
        <taxon>Pezizomycotina</taxon>
        <taxon>Eurotiomycetes</taxon>
        <taxon>Eurotiomycetidae</taxon>
        <taxon>Eurotiales</taxon>
        <taxon>Aspergillaceae</taxon>
        <taxon>Penicillium</taxon>
    </lineage>
</organism>
<dbReference type="AlphaFoldDB" id="A0A9W9I6L8"/>
<sequence>MSRTPSQQCGHTTPPDRPYVNINSVSRPHHPDPMPVAYHQPYPRHEPRHFLPPELHYERPTLTTPPGPPRLPSLGQLPESSVDPRYMVSSDHGYMNRPLMPQALPLRMHHHSPTVGDPRGYPGPGPSPASYGELSSPMLSHGGDYARHRVRTHDLESQ</sequence>
<keyword evidence="3" id="KW-1185">Reference proteome</keyword>
<feature type="compositionally biased region" description="Basic and acidic residues" evidence="1">
    <location>
        <begin position="43"/>
        <end position="59"/>
    </location>
</feature>
<evidence type="ECO:0000256" key="1">
    <source>
        <dbReference type="SAM" id="MobiDB-lite"/>
    </source>
</evidence>
<dbReference type="Proteomes" id="UP001149163">
    <property type="component" value="Unassembled WGS sequence"/>
</dbReference>
<feature type="region of interest" description="Disordered" evidence="1">
    <location>
        <begin position="1"/>
        <end position="158"/>
    </location>
</feature>
<name>A0A9W9I6L8_9EURO</name>
<accession>A0A9W9I6L8</accession>
<feature type="compositionally biased region" description="Polar residues" evidence="1">
    <location>
        <begin position="1"/>
        <end position="11"/>
    </location>
</feature>
<proteinExistence type="predicted"/>
<evidence type="ECO:0000313" key="2">
    <source>
        <dbReference type="EMBL" id="KAJ5169004.1"/>
    </source>
</evidence>
<dbReference type="RefSeq" id="XP_056545465.1">
    <property type="nucleotide sequence ID" value="XM_056686723.1"/>
</dbReference>
<evidence type="ECO:0000313" key="3">
    <source>
        <dbReference type="Proteomes" id="UP001149163"/>
    </source>
</evidence>
<reference evidence="2" key="2">
    <citation type="journal article" date="2023" name="IMA Fungus">
        <title>Comparative genomic study of the Penicillium genus elucidates a diverse pangenome and 15 lateral gene transfer events.</title>
        <authorList>
            <person name="Petersen C."/>
            <person name="Sorensen T."/>
            <person name="Nielsen M.R."/>
            <person name="Sondergaard T.E."/>
            <person name="Sorensen J.L."/>
            <person name="Fitzpatrick D.A."/>
            <person name="Frisvad J.C."/>
            <person name="Nielsen K.L."/>
        </authorList>
    </citation>
    <scope>NUCLEOTIDE SEQUENCE</scope>
    <source>
        <strain evidence="2">IBT 26290</strain>
    </source>
</reference>
<gene>
    <name evidence="2" type="ORF">N7482_004598</name>
</gene>
<comment type="caution">
    <text evidence="2">The sequence shown here is derived from an EMBL/GenBank/DDBJ whole genome shotgun (WGS) entry which is preliminary data.</text>
</comment>
<dbReference type="EMBL" id="JAPQKN010000002">
    <property type="protein sequence ID" value="KAJ5169004.1"/>
    <property type="molecule type" value="Genomic_DNA"/>
</dbReference>
<dbReference type="OrthoDB" id="3056235at2759"/>
<protein>
    <submittedName>
        <fullName evidence="2">Uncharacterized protein</fullName>
    </submittedName>
</protein>
<dbReference type="GeneID" id="81425899"/>